<dbReference type="PANTHER" id="PTHR11241:SF0">
    <property type="entry name" value="DEOXYURIDINE 5'-TRIPHOSPHATE NUCLEOTIDOHYDROLASE"/>
    <property type="match status" value="1"/>
</dbReference>
<evidence type="ECO:0000313" key="7">
    <source>
        <dbReference type="Proteomes" id="UP000095281"/>
    </source>
</evidence>
<feature type="domain" description="dUTPase-like" evidence="6">
    <location>
        <begin position="34"/>
        <end position="120"/>
    </location>
</feature>
<dbReference type="Pfam" id="PF00692">
    <property type="entry name" value="dUTPase"/>
    <property type="match status" value="1"/>
</dbReference>
<dbReference type="InterPro" id="IPR036157">
    <property type="entry name" value="dUTPase-like_sf"/>
</dbReference>
<keyword evidence="7" id="KW-1185">Reference proteome</keyword>
<comment type="pathway">
    <text evidence="1 5">Pyrimidine metabolism; dUMP biosynthesis; dUMP from dCTP (dUTP route): step 2/2.</text>
</comment>
<sequence length="167" mass="18066">MCSLEAVLAANPPRSPPEEEHQLSYKKIKKEALAPVFGSKNAAGADLHSAEDCFVPAKGKYLVSTGIQIAMPDGYYGRIAPRSGLASKNFIDVGAGVIDTDYRGEIRVLLFIFSDVDFKLILTPLVYSDTMAAVNNNGSSENGRLLDPPVVSRSVKQKKSLALVNFY</sequence>
<dbReference type="Proteomes" id="UP000095281">
    <property type="component" value="Unplaced"/>
</dbReference>
<comment type="function">
    <text evidence="5">Involved in nucleotide metabolism via production of dUMP, the immediate precursor of thymidine nucleotides, and decreases the intracellular concentration of dUTP so that uracil cannot be incorporated into DNA.</text>
</comment>
<dbReference type="GO" id="GO:0004170">
    <property type="term" value="F:dUTP diphosphatase activity"/>
    <property type="evidence" value="ECO:0007669"/>
    <property type="project" value="UniProtKB-UniRule"/>
</dbReference>
<accession>A0A1I8B8M9</accession>
<keyword evidence="3 5" id="KW-0378">Hydrolase</keyword>
<dbReference type="GO" id="GO:0006226">
    <property type="term" value="P:dUMP biosynthetic process"/>
    <property type="evidence" value="ECO:0007669"/>
    <property type="project" value="UniProtKB-UniRule"/>
</dbReference>
<dbReference type="UniPathway" id="UPA00610">
    <property type="reaction ID" value="UER00666"/>
</dbReference>
<evidence type="ECO:0000259" key="6">
    <source>
        <dbReference type="Pfam" id="PF00692"/>
    </source>
</evidence>
<evidence type="ECO:0000256" key="4">
    <source>
        <dbReference type="ARBA" id="ARBA00023080"/>
    </source>
</evidence>
<dbReference type="InterPro" id="IPR033704">
    <property type="entry name" value="dUTPase_trimeric"/>
</dbReference>
<dbReference type="CDD" id="cd07557">
    <property type="entry name" value="trimeric_dUTPase"/>
    <property type="match status" value="1"/>
</dbReference>
<proteinExistence type="inferred from homology"/>
<dbReference type="NCBIfam" id="TIGR00576">
    <property type="entry name" value="dut"/>
    <property type="match status" value="1"/>
</dbReference>
<dbReference type="PANTHER" id="PTHR11241">
    <property type="entry name" value="DEOXYURIDINE 5'-TRIPHOSPHATE NUCLEOTIDOHYDROLASE"/>
    <property type="match status" value="1"/>
</dbReference>
<keyword evidence="5" id="KW-0460">Magnesium</keyword>
<keyword evidence="5" id="KW-0479">Metal-binding</keyword>
<dbReference type="GO" id="GO:0046081">
    <property type="term" value="P:dUTP catabolic process"/>
    <property type="evidence" value="ECO:0007669"/>
    <property type="project" value="UniProtKB-UniRule"/>
</dbReference>
<dbReference type="GO" id="GO:0000287">
    <property type="term" value="F:magnesium ion binding"/>
    <property type="evidence" value="ECO:0007669"/>
    <property type="project" value="UniProtKB-UniRule"/>
</dbReference>
<dbReference type="InterPro" id="IPR029054">
    <property type="entry name" value="dUTPase-like"/>
</dbReference>
<dbReference type="InterPro" id="IPR008181">
    <property type="entry name" value="dUTPase"/>
</dbReference>
<dbReference type="SUPFAM" id="SSF51283">
    <property type="entry name" value="dUTPase-like"/>
    <property type="match status" value="1"/>
</dbReference>
<protein>
    <recommendedName>
        <fullName evidence="5">Deoxyuridine 5'-triphosphate nucleotidohydrolase</fullName>
        <shortName evidence="5">dUTPase</shortName>
        <ecNumber evidence="5">3.6.1.23</ecNumber>
    </recommendedName>
    <alternativeName>
        <fullName evidence="5">dUTP pyrophosphatase</fullName>
    </alternativeName>
</protein>
<evidence type="ECO:0000313" key="8">
    <source>
        <dbReference type="WBParaSite" id="MhA1_Contig168.frz3.gene39"/>
    </source>
</evidence>
<dbReference type="Gene3D" id="2.70.40.10">
    <property type="match status" value="1"/>
</dbReference>
<dbReference type="WBParaSite" id="MhA1_Contig168.frz3.gene39">
    <property type="protein sequence ID" value="MhA1_Contig168.frz3.gene39"/>
    <property type="gene ID" value="MhA1_Contig168.frz3.gene39"/>
</dbReference>
<evidence type="ECO:0000256" key="5">
    <source>
        <dbReference type="RuleBase" id="RU367024"/>
    </source>
</evidence>
<organism evidence="7 8">
    <name type="scientific">Meloidogyne hapla</name>
    <name type="common">Root-knot nematode worm</name>
    <dbReference type="NCBI Taxonomy" id="6305"/>
    <lineage>
        <taxon>Eukaryota</taxon>
        <taxon>Metazoa</taxon>
        <taxon>Ecdysozoa</taxon>
        <taxon>Nematoda</taxon>
        <taxon>Chromadorea</taxon>
        <taxon>Rhabditida</taxon>
        <taxon>Tylenchina</taxon>
        <taxon>Tylenchomorpha</taxon>
        <taxon>Tylenchoidea</taxon>
        <taxon>Meloidogynidae</taxon>
        <taxon>Meloidogyninae</taxon>
        <taxon>Meloidogyne</taxon>
    </lineage>
</organism>
<comment type="catalytic activity">
    <reaction evidence="5">
        <text>dUTP + H2O = dUMP + diphosphate + H(+)</text>
        <dbReference type="Rhea" id="RHEA:10248"/>
        <dbReference type="ChEBI" id="CHEBI:15377"/>
        <dbReference type="ChEBI" id="CHEBI:15378"/>
        <dbReference type="ChEBI" id="CHEBI:33019"/>
        <dbReference type="ChEBI" id="CHEBI:61555"/>
        <dbReference type="ChEBI" id="CHEBI:246422"/>
        <dbReference type="EC" id="3.6.1.23"/>
    </reaction>
</comment>
<evidence type="ECO:0000256" key="1">
    <source>
        <dbReference type="ARBA" id="ARBA00005142"/>
    </source>
</evidence>
<dbReference type="AlphaFoldDB" id="A0A1I8B8M9"/>
<comment type="similarity">
    <text evidence="2 5">Belongs to the dUTPase family.</text>
</comment>
<comment type="cofactor">
    <cofactor evidence="5">
        <name>Mg(2+)</name>
        <dbReference type="ChEBI" id="CHEBI:18420"/>
    </cofactor>
</comment>
<reference evidence="8" key="1">
    <citation type="submission" date="2016-11" db="UniProtKB">
        <authorList>
            <consortium name="WormBaseParasite"/>
        </authorList>
    </citation>
    <scope>IDENTIFICATION</scope>
</reference>
<evidence type="ECO:0000256" key="2">
    <source>
        <dbReference type="ARBA" id="ARBA00006581"/>
    </source>
</evidence>
<name>A0A1I8B8M9_MELHA</name>
<dbReference type="EC" id="3.6.1.23" evidence="5"/>
<evidence type="ECO:0000256" key="3">
    <source>
        <dbReference type="ARBA" id="ARBA00022801"/>
    </source>
</evidence>
<keyword evidence="4 5" id="KW-0546">Nucleotide metabolism</keyword>